<keyword evidence="4" id="KW-1185">Reference proteome</keyword>
<dbReference type="AlphaFoldDB" id="A0AAV1CY44"/>
<feature type="region of interest" description="Disordered" evidence="1">
    <location>
        <begin position="32"/>
        <end position="69"/>
    </location>
</feature>
<dbReference type="EMBL" id="OX459120">
    <property type="protein sequence ID" value="CAI9099654.1"/>
    <property type="molecule type" value="Genomic_DNA"/>
</dbReference>
<feature type="compositionally biased region" description="Acidic residues" evidence="1">
    <location>
        <begin position="59"/>
        <end position="69"/>
    </location>
</feature>
<dbReference type="SMART" id="SM00439">
    <property type="entry name" value="BAH"/>
    <property type="match status" value="1"/>
</dbReference>
<feature type="domain" description="BAH" evidence="2">
    <location>
        <begin position="97"/>
        <end position="216"/>
    </location>
</feature>
<sequence>MAEEEQGPAVPYLCRLLEAFKGREVPRPKNKMIIGEAEGEDEADVNIAAAGGDSGGEQDNPESEEEEEALPIGVKIRSLGTGSERIYHYEAFTYNGNSFHIDDPVYLVPDEPNGKPRVAIIKSIAQKPDQKLVVTGRMLYRPGEAQRANFGCWKPRSNREVFYSFHLEEFPAERVMHKIVLHFIPRNKQIPLRVQHPGLIVQSIYDTELKRLYNLRERSLGERRQNEIDLLIQNTTSRLGDLPDLELDDEGMPKS</sequence>
<dbReference type="InterPro" id="IPR043151">
    <property type="entry name" value="BAH_sf"/>
</dbReference>
<evidence type="ECO:0000313" key="4">
    <source>
        <dbReference type="Proteomes" id="UP001161247"/>
    </source>
</evidence>
<dbReference type="Pfam" id="PF01426">
    <property type="entry name" value="BAH"/>
    <property type="match status" value="1"/>
</dbReference>
<dbReference type="GO" id="GO:0003682">
    <property type="term" value="F:chromatin binding"/>
    <property type="evidence" value="ECO:0007669"/>
    <property type="project" value="InterPro"/>
</dbReference>
<dbReference type="PROSITE" id="PS51038">
    <property type="entry name" value="BAH"/>
    <property type="match status" value="1"/>
</dbReference>
<organism evidence="3 4">
    <name type="scientific">Oldenlandia corymbosa var. corymbosa</name>
    <dbReference type="NCBI Taxonomy" id="529605"/>
    <lineage>
        <taxon>Eukaryota</taxon>
        <taxon>Viridiplantae</taxon>
        <taxon>Streptophyta</taxon>
        <taxon>Embryophyta</taxon>
        <taxon>Tracheophyta</taxon>
        <taxon>Spermatophyta</taxon>
        <taxon>Magnoliopsida</taxon>
        <taxon>eudicotyledons</taxon>
        <taxon>Gunneridae</taxon>
        <taxon>Pentapetalae</taxon>
        <taxon>asterids</taxon>
        <taxon>lamiids</taxon>
        <taxon>Gentianales</taxon>
        <taxon>Rubiaceae</taxon>
        <taxon>Rubioideae</taxon>
        <taxon>Spermacoceae</taxon>
        <taxon>Hedyotis-Oldenlandia complex</taxon>
        <taxon>Oldenlandia</taxon>
    </lineage>
</organism>
<evidence type="ECO:0000256" key="1">
    <source>
        <dbReference type="SAM" id="MobiDB-lite"/>
    </source>
</evidence>
<dbReference type="InterPro" id="IPR001025">
    <property type="entry name" value="BAH_dom"/>
</dbReference>
<proteinExistence type="predicted"/>
<protein>
    <submittedName>
        <fullName evidence="3">OLC1v1036508C1</fullName>
    </submittedName>
</protein>
<dbReference type="PANTHER" id="PTHR46871:SF8">
    <property type="entry name" value="BAH DOMAIN-CONTAINING PROTEIN"/>
    <property type="match status" value="1"/>
</dbReference>
<gene>
    <name evidence="3" type="ORF">OLC1_LOCUS9627</name>
</gene>
<evidence type="ECO:0000259" key="2">
    <source>
        <dbReference type="PROSITE" id="PS51038"/>
    </source>
</evidence>
<dbReference type="PANTHER" id="PTHR46871">
    <property type="entry name" value="BROMO-ADJACENT HOMOLOGY (BAH) DOMAIN-CONTAINING PROTEIN"/>
    <property type="match status" value="1"/>
</dbReference>
<reference evidence="3" key="1">
    <citation type="submission" date="2023-03" db="EMBL/GenBank/DDBJ databases">
        <authorList>
            <person name="Julca I."/>
        </authorList>
    </citation>
    <scope>NUCLEOTIDE SEQUENCE</scope>
</reference>
<dbReference type="Gene3D" id="2.30.30.490">
    <property type="match status" value="1"/>
</dbReference>
<accession>A0AAV1CY44</accession>
<name>A0AAV1CY44_OLDCO</name>
<dbReference type="Proteomes" id="UP001161247">
    <property type="component" value="Chromosome 3"/>
</dbReference>
<evidence type="ECO:0000313" key="3">
    <source>
        <dbReference type="EMBL" id="CAI9099654.1"/>
    </source>
</evidence>